<name>A0A6C0BHJ6_9ZZZZ</name>
<dbReference type="EMBL" id="MN739162">
    <property type="protein sequence ID" value="QHS91482.1"/>
    <property type="molecule type" value="Genomic_DNA"/>
</dbReference>
<accession>A0A6C0BHJ6</accession>
<reference evidence="1" key="1">
    <citation type="journal article" date="2020" name="Nature">
        <title>Giant virus diversity and host interactions through global metagenomics.</title>
        <authorList>
            <person name="Schulz F."/>
            <person name="Roux S."/>
            <person name="Paez-Espino D."/>
            <person name="Jungbluth S."/>
            <person name="Walsh D.A."/>
            <person name="Denef V.J."/>
            <person name="McMahon K.D."/>
            <person name="Konstantinidis K.T."/>
            <person name="Eloe-Fadrosh E.A."/>
            <person name="Kyrpides N.C."/>
            <person name="Woyke T."/>
        </authorList>
    </citation>
    <scope>NUCLEOTIDE SEQUENCE</scope>
    <source>
        <strain evidence="1">GVMAG-M-3300013006-15</strain>
    </source>
</reference>
<evidence type="ECO:0000313" key="1">
    <source>
        <dbReference type="EMBL" id="QHS91482.1"/>
    </source>
</evidence>
<protein>
    <submittedName>
        <fullName evidence="1">Uncharacterized protein</fullName>
    </submittedName>
</protein>
<organism evidence="1">
    <name type="scientific">viral metagenome</name>
    <dbReference type="NCBI Taxonomy" id="1070528"/>
    <lineage>
        <taxon>unclassified sequences</taxon>
        <taxon>metagenomes</taxon>
        <taxon>organismal metagenomes</taxon>
    </lineage>
</organism>
<proteinExistence type="predicted"/>
<dbReference type="AlphaFoldDB" id="A0A6C0BHJ6"/>
<sequence length="372" mass="42973">MTGQILFGILLFGCFIFLYLMSQTQVRSMSLFQYGMELDVNKGRNEPNESIFEEKCPERAVYGVMNTITSYPGSKIFTSLESYLEYYKYLGSKGLDCSFVSPARPDLPVTVEKDSQNTIDVVDEQTYALTPIKKLDDYEYSRIFEVEKDKRNQLERTTINSLTAQRQWDWSQLPFNSEFRSGQEGFMNKRRMEGFTETVTEPFYSSISGDDGAPEDTVEIDEREQAILQQYAPKKTEELMNHDKADVEVLVKKLYENDPDWEPVLEKKNGIDFEVTGLVPKRKKSDGDFEDERIPTIAEAIETGLTDRKVETTITPGFDPVQRQDPYFDKGGVIDYDGDRFFKYDNFSKWTPGLERMFAPTFDQNDWIGSSE</sequence>